<organism evidence="2 3">
    <name type="scientific">Leishmania lindenbergi</name>
    <dbReference type="NCBI Taxonomy" id="651832"/>
    <lineage>
        <taxon>Eukaryota</taxon>
        <taxon>Discoba</taxon>
        <taxon>Euglenozoa</taxon>
        <taxon>Kinetoplastea</taxon>
        <taxon>Metakinetoplastina</taxon>
        <taxon>Trypanosomatida</taxon>
        <taxon>Trypanosomatidae</taxon>
        <taxon>Leishmaniinae</taxon>
        <taxon>Leishmania</taxon>
    </lineage>
</organism>
<dbReference type="EMBL" id="JBAMZK010000009">
    <property type="protein sequence ID" value="KAL0511894.1"/>
    <property type="molecule type" value="Genomic_DNA"/>
</dbReference>
<feature type="region of interest" description="Disordered" evidence="1">
    <location>
        <begin position="1207"/>
        <end position="1243"/>
    </location>
</feature>
<feature type="region of interest" description="Disordered" evidence="1">
    <location>
        <begin position="716"/>
        <end position="759"/>
    </location>
</feature>
<feature type="compositionally biased region" description="Polar residues" evidence="1">
    <location>
        <begin position="1229"/>
        <end position="1238"/>
    </location>
</feature>
<keyword evidence="3" id="KW-1185">Reference proteome</keyword>
<gene>
    <name evidence="2" type="ORF">Q4I31_001406</name>
</gene>
<evidence type="ECO:0000313" key="2">
    <source>
        <dbReference type="EMBL" id="KAL0511894.1"/>
    </source>
</evidence>
<feature type="region of interest" description="Disordered" evidence="1">
    <location>
        <begin position="1272"/>
        <end position="1297"/>
    </location>
</feature>
<feature type="compositionally biased region" description="Polar residues" evidence="1">
    <location>
        <begin position="1176"/>
        <end position="1190"/>
    </location>
</feature>
<feature type="compositionally biased region" description="Polar residues" evidence="1">
    <location>
        <begin position="296"/>
        <end position="310"/>
    </location>
</feature>
<feature type="region of interest" description="Disordered" evidence="1">
    <location>
        <begin position="199"/>
        <end position="230"/>
    </location>
</feature>
<feature type="compositionally biased region" description="Polar residues" evidence="1">
    <location>
        <begin position="729"/>
        <end position="757"/>
    </location>
</feature>
<evidence type="ECO:0000313" key="3">
    <source>
        <dbReference type="Proteomes" id="UP001500131"/>
    </source>
</evidence>
<feature type="region of interest" description="Disordered" evidence="1">
    <location>
        <begin position="919"/>
        <end position="951"/>
    </location>
</feature>
<feature type="region of interest" description="Disordered" evidence="1">
    <location>
        <begin position="1802"/>
        <end position="1843"/>
    </location>
</feature>
<reference evidence="2 3" key="1">
    <citation type="submission" date="2024-02" db="EMBL/GenBank/DDBJ databases">
        <title>FIRST GENOME SEQUENCES OF Leishmania (Viannia) shawi, Leishmania (Viannia) lindenbergi AND Leishmania (Viannia) utingensis.</title>
        <authorList>
            <person name="Resadore F."/>
            <person name="Custodio M.G.F."/>
            <person name="Boite M.C."/>
            <person name="Cupolillo E."/>
            <person name="Ferreira G.E.M."/>
        </authorList>
    </citation>
    <scope>NUCLEOTIDE SEQUENCE [LARGE SCALE GENOMIC DNA]</scope>
    <source>
        <strain evidence="2 3">MHOM/BR/1966/M15733</strain>
    </source>
</reference>
<feature type="region of interest" description="Disordered" evidence="1">
    <location>
        <begin position="1350"/>
        <end position="1393"/>
    </location>
</feature>
<feature type="compositionally biased region" description="Polar residues" evidence="1">
    <location>
        <begin position="1277"/>
        <end position="1293"/>
    </location>
</feature>
<dbReference type="Proteomes" id="UP001500131">
    <property type="component" value="Unassembled WGS sequence"/>
</dbReference>
<comment type="caution">
    <text evidence="2">The sequence shown here is derived from an EMBL/GenBank/DDBJ whole genome shotgun (WGS) entry which is preliminary data.</text>
</comment>
<sequence length="1957" mass="209148">MALADSSTPPTASRTGFSVLSKAANSDGDVSAQHLFTVVSPSPSPESYSKMIQCTTGYPMSCVPSSRPHNANSRSGGGGVGGRLQYGTDPMRLHGVLQLGHAVSTAADVSSFSRTAPHGSDGGASSHEKDYIPCEEGAGAPPHSTTPLHAALRRAPSPTGEAAVVRTGTSAASVLLRHSHGSKTRVLYADGHVETVVASSTTKPPAVRSHAFSATRHRRWGADNKRSLPSASQLGATTREKAAAPPPPSTNQQWLLESFNAVAQVHQLPPLPLLESITTSQWSGVTSSPGHPAHATESNGTWPVETGSSRQETKHSWTPIAAVEPQPPSRPPQQQQQQVTMNVTFPLPSQEKPPQLPGDFSNSTSKVDCPREPNAADGEGESSGRTAAHRTLACGPSASSTVASASRYGTSNENTLADTVSTVVAGAPLSASSVGEVACCRAVVDAETVIAEIQRSIRAELATQKRVGAQTFASRYARDMSASPSLFSLRFPFRPLSELYAFVDRPDNGGTAAATSHCELSVEQPSIPSSRNPRAASITSEVEEAPSTRPAEAPPQQQTPDVLLPHAQITTPSGFTVPELLQDRLLPRETPELQHKMSELYAVRDLIDTCDSTVCRFAVSFMWFVLLRCRKAHREQSLVDGFSRLSRALSNAFPHVSLDKALPPLDVLEQLLVELLTCSRHSAAMQKATNTASLATRAPSAATTACTSRCAQELQTPGRSSMLKRTSDGAASTSGRQASASSASPLRSMTQNTSRTPNAVIIATAPSTMPLRLRLQDHNAYFPLLLSPAWSRLLSKNATDDSSSASNQKSSPRRPQQQHEPYSPHQREEKGVLPSDDALVILSKVYQDLWLQHSEYVQLCLYEELLYKQLAMQFGSFAVQLHQRCTNAKASTASATTASFSATVRQALQPSVTWLSPAVAEPTSNTGADGGVDLRSTRSSVPTSRGGHLRASKARNTTTTMVTTPVTAAAAATPVVTDGILDSLLLLVAHATYYNCIFCFPNDVYAGLFDEDFRADVVRWLFFCSHGIVLTHVQVRRWPMPAKADYVEAQLKRKVAVERELSALGLLTTYEQQPIGTCHKAAAPGERGKSSHTVSANATKSASLVVTAEDSTFDVGDVAANSEARLVYQLSRYDRSAALHVAELERCMARLQRRHMAGGLHGSCSSQHQLRCGSASGRTPRNSTQSSMGSVTAAPSLYRVHSNLSEMGESVAPSSHRAAARTQTEARKPTQQNHSSGAASRAMSLAVEVGSVPRIPTDEPLTRAAESLPLLPPVDALSSNSNRSGLKQSVATHHSTKLRLRRSRCMSALLTTSLAHRDREEEARAQYRTSVAAAAGQNLVALAAELSTNGHKGSTARAARRTNSAQAERQESDHRASFNGSAAPRAGAAALPHNRNVERLAAGGRSHQRQSSSGSLLSSYPLCISPAPIRDYWLAMLLRAPLWWTTRTAMATAAAVADAGAVTSPAALQQQSSQLVLWSSAPIGADGEAVPPQDLCRLQLEPWRGLFAIIVVPPISKDAQQAAHHLHVYGETLAQQQARLYGMAELQGLHHQQNRQWCSQEHSRELPVLALAPLTPASNVAEMPASPMGVAVSVPEAAEKDEPAVTVSVTAPCALCISGAERNGHSVEAAMEALRRSTAMLPVVPLGIPEDAAAVAGPTTTARLVTASTLTASHLRRHGVGETYQGRTSPFLKLYSSDAIPASSGPSPGLMCRKGGDRVRWQAHRHQARHSVAASRNGSPESTEVTELTVATTPFVSPFGTTTQDPILQRPTGAHSHRYTPADQGLTVRSTAVATTRTAVVTKSSMQSSGGGTSSHVPNSGGHLRSRGGGGRSNGDTSDKRSTMYHQGNAFAITTIPREETTLRPRRLGPLKKEALHRRAQLLADMDTICKRDQVARQHYIVQHLHLSNAMTYTQSEAMMRRYRAQSRLALERLICDEVCDAAATHAVAERTKEFRL</sequence>
<feature type="region of interest" description="Disordered" evidence="1">
    <location>
        <begin position="797"/>
        <end position="830"/>
    </location>
</feature>
<evidence type="ECO:0000256" key="1">
    <source>
        <dbReference type="SAM" id="MobiDB-lite"/>
    </source>
</evidence>
<feature type="region of interest" description="Disordered" evidence="1">
    <location>
        <begin position="1159"/>
        <end position="1192"/>
    </location>
</feature>
<proteinExistence type="predicted"/>
<feature type="compositionally biased region" description="Polar residues" evidence="1">
    <location>
        <begin position="523"/>
        <end position="540"/>
    </location>
</feature>
<protein>
    <submittedName>
        <fullName evidence="2">Uncharacterized protein</fullName>
    </submittedName>
</protein>
<feature type="region of interest" description="Disordered" evidence="1">
    <location>
        <begin position="281"/>
        <end position="387"/>
    </location>
</feature>
<name>A0AAW3ASQ6_9TRYP</name>
<feature type="region of interest" description="Disordered" evidence="1">
    <location>
        <begin position="520"/>
        <end position="559"/>
    </location>
</feature>
<accession>A0AAW3ASQ6</accession>